<reference evidence="2" key="1">
    <citation type="submission" date="2019-12" db="EMBL/GenBank/DDBJ databases">
        <title>An insight into the sialome of adult female Ixodes ricinus ticks feeding for 6 days.</title>
        <authorList>
            <person name="Perner J."/>
            <person name="Ribeiro J.M.C."/>
        </authorList>
    </citation>
    <scope>NUCLEOTIDE SEQUENCE</scope>
    <source>
        <strain evidence="2">Semi-engorged</strain>
        <tissue evidence="2">Salivary glands</tissue>
    </source>
</reference>
<dbReference type="EMBL" id="GIFC01012201">
    <property type="protein sequence ID" value="MXU94284.1"/>
    <property type="molecule type" value="Transcribed_RNA"/>
</dbReference>
<feature type="region of interest" description="Disordered" evidence="1">
    <location>
        <begin position="130"/>
        <end position="160"/>
    </location>
</feature>
<feature type="compositionally biased region" description="Basic residues" evidence="1">
    <location>
        <begin position="150"/>
        <end position="160"/>
    </location>
</feature>
<evidence type="ECO:0000256" key="1">
    <source>
        <dbReference type="SAM" id="MobiDB-lite"/>
    </source>
</evidence>
<accession>A0A6B0UXL2</accession>
<protein>
    <submittedName>
        <fullName evidence="2">Uncharacterized protein</fullName>
    </submittedName>
</protein>
<sequence length="160" mass="17643">MPDVFFFSCLAWRSLLSRGLHIPRPEVYRPRRQVCPAALAAGKVETPRSTPEPTAAPSSRARRVVDAGSDAPHPDARGSRTGNDARSTPCGTEGGRNHHQSREASQRKSATWNRVDMMKKACTRTIQATLKSARWGTIRRGAPPAAPSRRWGRPGKRPVR</sequence>
<name>A0A6B0UXL2_IXORI</name>
<feature type="compositionally biased region" description="Polar residues" evidence="1">
    <location>
        <begin position="80"/>
        <end position="90"/>
    </location>
</feature>
<dbReference type="AlphaFoldDB" id="A0A6B0UXL2"/>
<evidence type="ECO:0000313" key="2">
    <source>
        <dbReference type="EMBL" id="MXU94284.1"/>
    </source>
</evidence>
<organism evidence="2">
    <name type="scientific">Ixodes ricinus</name>
    <name type="common">Common tick</name>
    <name type="synonym">Acarus ricinus</name>
    <dbReference type="NCBI Taxonomy" id="34613"/>
    <lineage>
        <taxon>Eukaryota</taxon>
        <taxon>Metazoa</taxon>
        <taxon>Ecdysozoa</taxon>
        <taxon>Arthropoda</taxon>
        <taxon>Chelicerata</taxon>
        <taxon>Arachnida</taxon>
        <taxon>Acari</taxon>
        <taxon>Parasitiformes</taxon>
        <taxon>Ixodida</taxon>
        <taxon>Ixodoidea</taxon>
        <taxon>Ixodidae</taxon>
        <taxon>Ixodinae</taxon>
        <taxon>Ixodes</taxon>
    </lineage>
</organism>
<proteinExistence type="predicted"/>
<feature type="compositionally biased region" description="Low complexity" evidence="1">
    <location>
        <begin position="139"/>
        <end position="149"/>
    </location>
</feature>
<feature type="region of interest" description="Disordered" evidence="1">
    <location>
        <begin position="39"/>
        <end position="114"/>
    </location>
</feature>